<dbReference type="InterPro" id="IPR009057">
    <property type="entry name" value="Homeodomain-like_sf"/>
</dbReference>
<dbReference type="GO" id="GO:0003700">
    <property type="term" value="F:DNA-binding transcription factor activity"/>
    <property type="evidence" value="ECO:0007669"/>
    <property type="project" value="InterPro"/>
</dbReference>
<dbReference type="Pfam" id="PF12833">
    <property type="entry name" value="HTH_18"/>
    <property type="match status" value="1"/>
</dbReference>
<dbReference type="InterPro" id="IPR020449">
    <property type="entry name" value="Tscrpt_reg_AraC-type_HTH"/>
</dbReference>
<dbReference type="PRINTS" id="PR00032">
    <property type="entry name" value="HTHARAC"/>
</dbReference>
<gene>
    <name evidence="1" type="ORF">AS202_17225</name>
</gene>
<dbReference type="KEGG" id="mod:AS202_17225"/>
<proteinExistence type="predicted"/>
<organism evidence="1 2">
    <name type="scientific">Myroides odoratimimus</name>
    <dbReference type="NCBI Taxonomy" id="76832"/>
    <lineage>
        <taxon>Bacteria</taxon>
        <taxon>Pseudomonadati</taxon>
        <taxon>Bacteroidota</taxon>
        <taxon>Flavobacteriia</taxon>
        <taxon>Flavobacteriales</taxon>
        <taxon>Flavobacteriaceae</taxon>
        <taxon>Myroides</taxon>
    </lineage>
</organism>
<evidence type="ECO:0000313" key="1">
    <source>
        <dbReference type="EMBL" id="ALU27779.1"/>
    </source>
</evidence>
<dbReference type="eggNOG" id="COG4977">
    <property type="taxonomic scope" value="Bacteria"/>
</dbReference>
<evidence type="ECO:0000313" key="2">
    <source>
        <dbReference type="Proteomes" id="UP000069030"/>
    </source>
</evidence>
<dbReference type="InterPro" id="IPR018062">
    <property type="entry name" value="HTH_AraC-typ_CS"/>
</dbReference>
<dbReference type="Proteomes" id="UP000069030">
    <property type="component" value="Chromosome"/>
</dbReference>
<dbReference type="GO" id="GO:0043565">
    <property type="term" value="F:sequence-specific DNA binding"/>
    <property type="evidence" value="ECO:0007669"/>
    <property type="project" value="InterPro"/>
</dbReference>
<dbReference type="EMBL" id="CP013690">
    <property type="protein sequence ID" value="ALU27779.1"/>
    <property type="molecule type" value="Genomic_DNA"/>
</dbReference>
<dbReference type="PROSITE" id="PS01124">
    <property type="entry name" value="HTH_ARAC_FAMILY_2"/>
    <property type="match status" value="1"/>
</dbReference>
<dbReference type="InterPro" id="IPR053142">
    <property type="entry name" value="PchR_regulatory_protein"/>
</dbReference>
<reference evidence="1 2" key="1">
    <citation type="journal article" date="2016" name="J. Zhejiang Univ. Sci. B">
        <title>Antibiotic resistance mechanisms of Myroides sp.</title>
        <authorList>
            <person name="Hu S."/>
            <person name="Yuan S."/>
            <person name="Qu H."/>
            <person name="Jiang T."/>
            <person name="Zhou Y."/>
            <person name="Wang M."/>
            <person name="Ming D."/>
        </authorList>
    </citation>
    <scope>NUCLEOTIDE SEQUENCE [LARGE SCALE GENOMIC DNA]</scope>
    <source>
        <strain evidence="1 2">PR63039</strain>
    </source>
</reference>
<dbReference type="RefSeq" id="WP_006258380.1">
    <property type="nucleotide sequence ID" value="NZ_BCMQ01000015.1"/>
</dbReference>
<dbReference type="InterPro" id="IPR018060">
    <property type="entry name" value="HTH_AraC"/>
</dbReference>
<dbReference type="PANTHER" id="PTHR47893:SF1">
    <property type="entry name" value="REGULATORY PROTEIN PCHR"/>
    <property type="match status" value="1"/>
</dbReference>
<dbReference type="SUPFAM" id="SSF46689">
    <property type="entry name" value="Homeodomain-like"/>
    <property type="match status" value="1"/>
</dbReference>
<name>A0A0S7EG59_9FLAO</name>
<dbReference type="AlphaFoldDB" id="A0A0S7EG59"/>
<sequence>MVKETLINVGERYASHGIKGNIQLLDMEELHIDHVSLQHKTRQQKEVLRDQKHIELFFLFQGEHFYQSNKKQCVNTSTGRFSFFHLPYIDGSLAFNPVEENYSAIGIELTLPYLERMFNGDLELLGDFGKSLYSERESAFSSNLMIVPEMKKLLHDLVNNSYDGMMKKIYMETKIVELLLLVIKYSGDYKYDMVSGSLTRSDVDKLYYVRELVSNNLQNPYSLRELSRLAGINEFKLKRGFKELFSTTIFNHLYDERMELGQKLLIEQDLSIADIAQQVGYKNPTHFTAAFKRKFNELPKDVKSGNFVQF</sequence>
<protein>
    <submittedName>
        <fullName evidence="1">Uncharacterized protein</fullName>
    </submittedName>
</protein>
<dbReference type="PANTHER" id="PTHR47893">
    <property type="entry name" value="REGULATORY PROTEIN PCHR"/>
    <property type="match status" value="1"/>
</dbReference>
<accession>A0A0S7EG59</accession>
<dbReference type="PROSITE" id="PS00041">
    <property type="entry name" value="HTH_ARAC_FAMILY_1"/>
    <property type="match status" value="1"/>
</dbReference>
<dbReference type="SMART" id="SM00342">
    <property type="entry name" value="HTH_ARAC"/>
    <property type="match status" value="1"/>
</dbReference>
<dbReference type="Gene3D" id="1.10.10.60">
    <property type="entry name" value="Homeodomain-like"/>
    <property type="match status" value="1"/>
</dbReference>